<proteinExistence type="predicted"/>
<name>A0A6A6EP12_9PEZI</name>
<evidence type="ECO:0000313" key="1">
    <source>
        <dbReference type="EMBL" id="KAF2193031.1"/>
    </source>
</evidence>
<organism evidence="1 2">
    <name type="scientific">Zopfia rhizophila CBS 207.26</name>
    <dbReference type="NCBI Taxonomy" id="1314779"/>
    <lineage>
        <taxon>Eukaryota</taxon>
        <taxon>Fungi</taxon>
        <taxon>Dikarya</taxon>
        <taxon>Ascomycota</taxon>
        <taxon>Pezizomycotina</taxon>
        <taxon>Dothideomycetes</taxon>
        <taxon>Dothideomycetes incertae sedis</taxon>
        <taxon>Zopfiaceae</taxon>
        <taxon>Zopfia</taxon>
    </lineage>
</organism>
<dbReference type="EMBL" id="ML994614">
    <property type="protein sequence ID" value="KAF2193031.1"/>
    <property type="molecule type" value="Genomic_DNA"/>
</dbReference>
<protein>
    <recommendedName>
        <fullName evidence="3">F-box domain-containing protein</fullName>
    </recommendedName>
</protein>
<feature type="non-terminal residue" evidence="1">
    <location>
        <position position="174"/>
    </location>
</feature>
<evidence type="ECO:0008006" key="3">
    <source>
        <dbReference type="Google" id="ProtNLM"/>
    </source>
</evidence>
<sequence>LLRLPLELQLSIYELVIIQDGPLLLNCPCNSSYRGRYKQMQQDEEAWVMGEEHPPLQPALSRTCRLTRRVTLPIFYKENIFRASYCYQGGILPIKWLHMIGKENREMLRHLYFYDRNQDHDQNNPRDLKAVKACEIFTEMGGRLETFSNQHGCAHLVTFGNYKRREGETPIAVQ</sequence>
<feature type="non-terminal residue" evidence="1">
    <location>
        <position position="1"/>
    </location>
</feature>
<dbReference type="Proteomes" id="UP000800200">
    <property type="component" value="Unassembled WGS sequence"/>
</dbReference>
<gene>
    <name evidence="1" type="ORF">K469DRAFT_508013</name>
</gene>
<keyword evidence="2" id="KW-1185">Reference proteome</keyword>
<reference evidence="1" key="1">
    <citation type="journal article" date="2020" name="Stud. Mycol.">
        <title>101 Dothideomycetes genomes: a test case for predicting lifestyles and emergence of pathogens.</title>
        <authorList>
            <person name="Haridas S."/>
            <person name="Albert R."/>
            <person name="Binder M."/>
            <person name="Bloem J."/>
            <person name="Labutti K."/>
            <person name="Salamov A."/>
            <person name="Andreopoulos B."/>
            <person name="Baker S."/>
            <person name="Barry K."/>
            <person name="Bills G."/>
            <person name="Bluhm B."/>
            <person name="Cannon C."/>
            <person name="Castanera R."/>
            <person name="Culley D."/>
            <person name="Daum C."/>
            <person name="Ezra D."/>
            <person name="Gonzalez J."/>
            <person name="Henrissat B."/>
            <person name="Kuo A."/>
            <person name="Liang C."/>
            <person name="Lipzen A."/>
            <person name="Lutzoni F."/>
            <person name="Magnuson J."/>
            <person name="Mondo S."/>
            <person name="Nolan M."/>
            <person name="Ohm R."/>
            <person name="Pangilinan J."/>
            <person name="Park H.-J."/>
            <person name="Ramirez L."/>
            <person name="Alfaro M."/>
            <person name="Sun H."/>
            <person name="Tritt A."/>
            <person name="Yoshinaga Y."/>
            <person name="Zwiers L.-H."/>
            <person name="Turgeon B."/>
            <person name="Goodwin S."/>
            <person name="Spatafora J."/>
            <person name="Crous P."/>
            <person name="Grigoriev I."/>
        </authorList>
    </citation>
    <scope>NUCLEOTIDE SEQUENCE</scope>
    <source>
        <strain evidence="1">CBS 207.26</strain>
    </source>
</reference>
<accession>A0A6A6EP12</accession>
<dbReference type="AlphaFoldDB" id="A0A6A6EP12"/>
<dbReference type="OrthoDB" id="3932237at2759"/>
<evidence type="ECO:0000313" key="2">
    <source>
        <dbReference type="Proteomes" id="UP000800200"/>
    </source>
</evidence>